<sequence>MKARRFLSLMCASCIVFSMAVGASATSIEDDPYYCGVDWSQVDTSMCISGTEYHRYEQPSTSLLSADRAAFSGWVKGVPANASLGTSQYALVTDLTFEEGESGTVEVTFTDSQDLSKSDVNISIYDKDDQLITDYFSLAYNSKAPVTALFHIDPTHEYDLFISHQGTGLQNERIVVKVG</sequence>
<dbReference type="RefSeq" id="WP_349139212.1">
    <property type="nucleotide sequence ID" value="NZ_JBBMFT010000001.1"/>
</dbReference>
<gene>
    <name evidence="2" type="ORF">WMO45_03235</name>
</gene>
<dbReference type="Proteomes" id="UP001440599">
    <property type="component" value="Unassembled WGS sequence"/>
</dbReference>
<feature type="signal peptide" evidence="1">
    <location>
        <begin position="1"/>
        <end position="23"/>
    </location>
</feature>
<proteinExistence type="predicted"/>
<name>A0ABV1ELQ5_9FIRM</name>
<dbReference type="EMBL" id="JBBMFT010000001">
    <property type="protein sequence ID" value="MEQ2455524.1"/>
    <property type="molecule type" value="Genomic_DNA"/>
</dbReference>
<organism evidence="2 3">
    <name type="scientific">Flavonifractor hominis</name>
    <dbReference type="NCBI Taxonomy" id="3133178"/>
    <lineage>
        <taxon>Bacteria</taxon>
        <taxon>Bacillati</taxon>
        <taxon>Bacillota</taxon>
        <taxon>Clostridia</taxon>
        <taxon>Eubacteriales</taxon>
        <taxon>Oscillospiraceae</taxon>
        <taxon>Flavonifractor</taxon>
    </lineage>
</organism>
<reference evidence="2 3" key="1">
    <citation type="submission" date="2024-03" db="EMBL/GenBank/DDBJ databases">
        <title>Human intestinal bacterial collection.</title>
        <authorList>
            <person name="Pauvert C."/>
            <person name="Hitch T.C.A."/>
            <person name="Clavel T."/>
        </authorList>
    </citation>
    <scope>NUCLEOTIDE SEQUENCE [LARGE SCALE GENOMIC DNA]</scope>
    <source>
        <strain evidence="2 3">CLA-AP-H34</strain>
    </source>
</reference>
<keyword evidence="3" id="KW-1185">Reference proteome</keyword>
<accession>A0ABV1ELQ5</accession>
<feature type="chain" id="PRO_5047378886" evidence="1">
    <location>
        <begin position="24"/>
        <end position="179"/>
    </location>
</feature>
<comment type="caution">
    <text evidence="2">The sequence shown here is derived from an EMBL/GenBank/DDBJ whole genome shotgun (WGS) entry which is preliminary data.</text>
</comment>
<evidence type="ECO:0000256" key="1">
    <source>
        <dbReference type="SAM" id="SignalP"/>
    </source>
</evidence>
<evidence type="ECO:0000313" key="3">
    <source>
        <dbReference type="Proteomes" id="UP001440599"/>
    </source>
</evidence>
<keyword evidence="1" id="KW-0732">Signal</keyword>
<protein>
    <submittedName>
        <fullName evidence="2">Uncharacterized protein</fullName>
    </submittedName>
</protein>
<evidence type="ECO:0000313" key="2">
    <source>
        <dbReference type="EMBL" id="MEQ2455524.1"/>
    </source>
</evidence>